<dbReference type="InterPro" id="IPR051677">
    <property type="entry name" value="AfsR-DnrI-RedD_regulator"/>
</dbReference>
<dbReference type="PROSITE" id="PS51755">
    <property type="entry name" value="OMPR_PHOB"/>
    <property type="match status" value="1"/>
</dbReference>
<organism evidence="4 5">
    <name type="scientific">Actinokineospora soli</name>
    <dbReference type="NCBI Taxonomy" id="1048753"/>
    <lineage>
        <taxon>Bacteria</taxon>
        <taxon>Bacillati</taxon>
        <taxon>Actinomycetota</taxon>
        <taxon>Actinomycetes</taxon>
        <taxon>Pseudonocardiales</taxon>
        <taxon>Pseudonocardiaceae</taxon>
        <taxon>Actinokineospora</taxon>
    </lineage>
</organism>
<name>A0ABW2TSI0_9PSEU</name>
<protein>
    <submittedName>
        <fullName evidence="4">Winged helix-turn-helix domain-containing protein</fullName>
    </submittedName>
</protein>
<keyword evidence="5" id="KW-1185">Reference proteome</keyword>
<evidence type="ECO:0000256" key="2">
    <source>
        <dbReference type="PROSITE-ProRule" id="PRU01091"/>
    </source>
</evidence>
<comment type="caution">
    <text evidence="4">The sequence shown here is derived from an EMBL/GenBank/DDBJ whole genome shotgun (WGS) entry which is preliminary data.</text>
</comment>
<accession>A0ABW2TSI0</accession>
<reference evidence="5" key="1">
    <citation type="journal article" date="2019" name="Int. J. Syst. Evol. Microbiol.">
        <title>The Global Catalogue of Microorganisms (GCM) 10K type strain sequencing project: providing services to taxonomists for standard genome sequencing and annotation.</title>
        <authorList>
            <consortium name="The Broad Institute Genomics Platform"/>
            <consortium name="The Broad Institute Genome Sequencing Center for Infectious Disease"/>
            <person name="Wu L."/>
            <person name="Ma J."/>
        </authorList>
    </citation>
    <scope>NUCLEOTIDE SEQUENCE [LARGE SCALE GENOMIC DNA]</scope>
    <source>
        <strain evidence="5">JCM 17695</strain>
    </source>
</reference>
<evidence type="ECO:0000313" key="4">
    <source>
        <dbReference type="EMBL" id="MFC7615857.1"/>
    </source>
</evidence>
<dbReference type="InterPro" id="IPR016032">
    <property type="entry name" value="Sig_transdc_resp-reg_C-effctor"/>
</dbReference>
<feature type="DNA-binding region" description="OmpR/PhoB-type" evidence="2">
    <location>
        <begin position="1"/>
        <end position="83"/>
    </location>
</feature>
<dbReference type="InterPro" id="IPR036388">
    <property type="entry name" value="WH-like_DNA-bd_sf"/>
</dbReference>
<feature type="domain" description="OmpR/PhoB-type" evidence="3">
    <location>
        <begin position="1"/>
        <end position="83"/>
    </location>
</feature>
<evidence type="ECO:0000256" key="1">
    <source>
        <dbReference type="ARBA" id="ARBA00023125"/>
    </source>
</evidence>
<sequence>MGEVAMWLRGRPVDLGHARRRAVLGALLVDANTAVPADRLIDRVWGEEVPARARTAVRTYLSHLRKLLEPRAPPSTGAGTATR</sequence>
<evidence type="ECO:0000313" key="5">
    <source>
        <dbReference type="Proteomes" id="UP001596512"/>
    </source>
</evidence>
<dbReference type="SMART" id="SM00862">
    <property type="entry name" value="Trans_reg_C"/>
    <property type="match status" value="1"/>
</dbReference>
<gene>
    <name evidence="4" type="ORF">ACFQV2_22585</name>
</gene>
<dbReference type="InterPro" id="IPR001867">
    <property type="entry name" value="OmpR/PhoB-type_DNA-bd"/>
</dbReference>
<dbReference type="PANTHER" id="PTHR35807">
    <property type="entry name" value="TRANSCRIPTIONAL REGULATOR REDD-RELATED"/>
    <property type="match status" value="1"/>
</dbReference>
<dbReference type="PANTHER" id="PTHR35807:SF1">
    <property type="entry name" value="TRANSCRIPTIONAL REGULATOR REDD"/>
    <property type="match status" value="1"/>
</dbReference>
<dbReference type="Pfam" id="PF00486">
    <property type="entry name" value="Trans_reg_C"/>
    <property type="match status" value="1"/>
</dbReference>
<dbReference type="Gene3D" id="1.10.10.10">
    <property type="entry name" value="Winged helix-like DNA-binding domain superfamily/Winged helix DNA-binding domain"/>
    <property type="match status" value="1"/>
</dbReference>
<keyword evidence="1 2" id="KW-0238">DNA-binding</keyword>
<dbReference type="SUPFAM" id="SSF46894">
    <property type="entry name" value="C-terminal effector domain of the bipartite response regulators"/>
    <property type="match status" value="1"/>
</dbReference>
<dbReference type="EMBL" id="JBHTEY010000004">
    <property type="protein sequence ID" value="MFC7615857.1"/>
    <property type="molecule type" value="Genomic_DNA"/>
</dbReference>
<dbReference type="Proteomes" id="UP001596512">
    <property type="component" value="Unassembled WGS sequence"/>
</dbReference>
<evidence type="ECO:0000259" key="3">
    <source>
        <dbReference type="PROSITE" id="PS51755"/>
    </source>
</evidence>
<proteinExistence type="predicted"/>